<gene>
    <name evidence="2" type="ORF">NW74_07315</name>
</gene>
<dbReference type="KEGG" id="pmic:NW74_07315"/>
<keyword evidence="1" id="KW-1133">Transmembrane helix</keyword>
<evidence type="ECO:0000313" key="3">
    <source>
        <dbReference type="Proteomes" id="UP000031386"/>
    </source>
</evidence>
<reference evidence="2 3" key="1">
    <citation type="submission" date="2014-10" db="EMBL/GenBank/DDBJ databases">
        <title>Complete genome sequence of Parvimonas micra KCOM 1535 (= ChDC B708).</title>
        <authorList>
            <person name="Kook J.-K."/>
            <person name="Park S.-N."/>
            <person name="Lim Y.K."/>
            <person name="Roh H."/>
        </authorList>
    </citation>
    <scope>NUCLEOTIDE SEQUENCE [LARGE SCALE GENOMIC DNA]</scope>
    <source>
        <strain evidence="3">KCOM 1535 / ChDC B708</strain>
    </source>
</reference>
<dbReference type="OrthoDB" id="2087676at2"/>
<dbReference type="Proteomes" id="UP000031386">
    <property type="component" value="Chromosome"/>
</dbReference>
<feature type="transmembrane region" description="Helical" evidence="1">
    <location>
        <begin position="46"/>
        <end position="65"/>
    </location>
</feature>
<dbReference type="STRING" id="33033.NW74_07315"/>
<keyword evidence="3" id="KW-1185">Reference proteome</keyword>
<name>A0A0B4S2X5_9FIRM</name>
<evidence type="ECO:0000256" key="1">
    <source>
        <dbReference type="SAM" id="Phobius"/>
    </source>
</evidence>
<protein>
    <recommendedName>
        <fullName evidence="4">DUF1648 domain-containing protein</fullName>
    </recommendedName>
</protein>
<sequence length="92" mass="10073">MNKKIIFGIVLLLSVVLAIYGYMVLPDVITVQIDLKGNPSNVVSKLLGLSTTFAISVIGAIFYYFSEEKGFKFLSISLIGIILSVITILFNI</sequence>
<dbReference type="EMBL" id="CP009761">
    <property type="protein sequence ID" value="AIZ37145.1"/>
    <property type="molecule type" value="Genomic_DNA"/>
</dbReference>
<keyword evidence="1" id="KW-0472">Membrane</keyword>
<keyword evidence="1" id="KW-0812">Transmembrane</keyword>
<organism evidence="2 3">
    <name type="scientific">Parvimonas micra</name>
    <dbReference type="NCBI Taxonomy" id="33033"/>
    <lineage>
        <taxon>Bacteria</taxon>
        <taxon>Bacillati</taxon>
        <taxon>Bacillota</taxon>
        <taxon>Tissierellia</taxon>
        <taxon>Tissierellales</taxon>
        <taxon>Peptoniphilaceae</taxon>
        <taxon>Parvimonas</taxon>
    </lineage>
</organism>
<feature type="transmembrane region" description="Helical" evidence="1">
    <location>
        <begin position="6"/>
        <end position="25"/>
    </location>
</feature>
<dbReference type="RefSeq" id="WP_041954738.1">
    <property type="nucleotide sequence ID" value="NZ_CP009761.1"/>
</dbReference>
<evidence type="ECO:0000313" key="2">
    <source>
        <dbReference type="EMBL" id="AIZ37145.1"/>
    </source>
</evidence>
<feature type="transmembrane region" description="Helical" evidence="1">
    <location>
        <begin position="71"/>
        <end position="90"/>
    </location>
</feature>
<dbReference type="AlphaFoldDB" id="A0A0B4S2X5"/>
<proteinExistence type="predicted"/>
<evidence type="ECO:0008006" key="4">
    <source>
        <dbReference type="Google" id="ProtNLM"/>
    </source>
</evidence>
<accession>A0A0B4S2X5</accession>